<organism evidence="3 4">
    <name type="scientific">Vespula germanica</name>
    <name type="common">German yellow jacket</name>
    <name type="synonym">Paravespula germanica</name>
    <dbReference type="NCBI Taxonomy" id="30212"/>
    <lineage>
        <taxon>Eukaryota</taxon>
        <taxon>Metazoa</taxon>
        <taxon>Ecdysozoa</taxon>
        <taxon>Arthropoda</taxon>
        <taxon>Hexapoda</taxon>
        <taxon>Insecta</taxon>
        <taxon>Pterygota</taxon>
        <taxon>Neoptera</taxon>
        <taxon>Endopterygota</taxon>
        <taxon>Hymenoptera</taxon>
        <taxon>Apocrita</taxon>
        <taxon>Aculeata</taxon>
        <taxon>Vespoidea</taxon>
        <taxon>Vespidae</taxon>
        <taxon>Vespinae</taxon>
        <taxon>Vespula</taxon>
    </lineage>
</organism>
<evidence type="ECO:0000313" key="3">
    <source>
        <dbReference type="EMBL" id="KAF7395980.1"/>
    </source>
</evidence>
<keyword evidence="2" id="KW-0812">Transmembrane</keyword>
<dbReference type="Proteomes" id="UP000617340">
    <property type="component" value="Unassembled WGS sequence"/>
</dbReference>
<reference evidence="3" key="1">
    <citation type="journal article" date="2020" name="G3 (Bethesda)">
        <title>High-Quality Assemblies for Three Invasive Social Wasps from the &lt;i&gt;Vespula&lt;/i&gt; Genus.</title>
        <authorList>
            <person name="Harrop T.W.R."/>
            <person name="Guhlin J."/>
            <person name="McLaughlin G.M."/>
            <person name="Permina E."/>
            <person name="Stockwell P."/>
            <person name="Gilligan J."/>
            <person name="Le Lec M.F."/>
            <person name="Gruber M.A.M."/>
            <person name="Quinn O."/>
            <person name="Lovegrove M."/>
            <person name="Duncan E.J."/>
            <person name="Remnant E.J."/>
            <person name="Van Eeckhoven J."/>
            <person name="Graham B."/>
            <person name="Knapp R.A."/>
            <person name="Langford K.W."/>
            <person name="Kronenberg Z."/>
            <person name="Press M.O."/>
            <person name="Eacker S.M."/>
            <person name="Wilson-Rankin E.E."/>
            <person name="Purcell J."/>
            <person name="Lester P.J."/>
            <person name="Dearden P.K."/>
        </authorList>
    </citation>
    <scope>NUCLEOTIDE SEQUENCE</scope>
    <source>
        <strain evidence="3">Linc-1</strain>
    </source>
</reference>
<gene>
    <name evidence="3" type="ORF">HZH68_010030</name>
</gene>
<keyword evidence="1" id="KW-0175">Coiled coil</keyword>
<name>A0A834JXJ0_VESGE</name>
<dbReference type="PANTHER" id="PTHR21740:SF8">
    <property type="entry name" value="NCK-ASSOCIATED PROTEIN 5"/>
    <property type="match status" value="1"/>
</dbReference>
<feature type="transmembrane region" description="Helical" evidence="2">
    <location>
        <begin position="106"/>
        <end position="127"/>
    </location>
</feature>
<dbReference type="EMBL" id="JACSDZ010000009">
    <property type="protein sequence ID" value="KAF7395980.1"/>
    <property type="molecule type" value="Genomic_DNA"/>
</dbReference>
<evidence type="ECO:0000256" key="1">
    <source>
        <dbReference type="SAM" id="Coils"/>
    </source>
</evidence>
<dbReference type="InterPro" id="IPR026163">
    <property type="entry name" value="Nckap5l"/>
</dbReference>
<sequence length="141" mass="16181">MTSSLKKKRTILKIIRSARVHQYQVQISKLQLENESMRGQLRGLEAACAGEVHAALVARLATLESEHAALARDADAQRRQYERCLDDVANQVVRALLSQKVHRKPYFFILTPLFHFPSSFVLASVYYQRPFFGMIRVLYTS</sequence>
<keyword evidence="2" id="KW-1133">Transmembrane helix</keyword>
<feature type="coiled-coil region" evidence="1">
    <location>
        <begin position="20"/>
        <end position="80"/>
    </location>
</feature>
<evidence type="ECO:0000256" key="2">
    <source>
        <dbReference type="SAM" id="Phobius"/>
    </source>
</evidence>
<protein>
    <submittedName>
        <fullName evidence="3">Uncharacterized protein</fullName>
    </submittedName>
</protein>
<dbReference type="AlphaFoldDB" id="A0A834JXJ0"/>
<comment type="caution">
    <text evidence="3">The sequence shown here is derived from an EMBL/GenBank/DDBJ whole genome shotgun (WGS) entry which is preliminary data.</text>
</comment>
<proteinExistence type="predicted"/>
<evidence type="ECO:0000313" key="4">
    <source>
        <dbReference type="Proteomes" id="UP000617340"/>
    </source>
</evidence>
<keyword evidence="4" id="KW-1185">Reference proteome</keyword>
<accession>A0A834JXJ0</accession>
<keyword evidence="2" id="KW-0472">Membrane</keyword>
<dbReference type="PANTHER" id="PTHR21740">
    <property type="entry name" value="NCK-ASSOCIATED PROTEIN 5"/>
    <property type="match status" value="1"/>
</dbReference>